<feature type="active site" evidence="7">
    <location>
        <position position="331"/>
    </location>
</feature>
<feature type="compositionally biased region" description="Low complexity" evidence="10">
    <location>
        <begin position="208"/>
        <end position="218"/>
    </location>
</feature>
<evidence type="ECO:0000256" key="4">
    <source>
        <dbReference type="ARBA" id="ARBA00022960"/>
    </source>
</evidence>
<keyword evidence="6" id="KW-0961">Cell wall biogenesis/degradation</keyword>
<evidence type="ECO:0000256" key="3">
    <source>
        <dbReference type="ARBA" id="ARBA00022801"/>
    </source>
</evidence>
<dbReference type="GO" id="GO:0008360">
    <property type="term" value="P:regulation of cell shape"/>
    <property type="evidence" value="ECO:0007669"/>
    <property type="project" value="UniProtKB-KW"/>
</dbReference>
<dbReference type="EMBL" id="QKUF01000003">
    <property type="protein sequence ID" value="PZW32908.1"/>
    <property type="molecule type" value="Genomic_DNA"/>
</dbReference>
<feature type="transmembrane region" description="Helical" evidence="11">
    <location>
        <begin position="173"/>
        <end position="194"/>
    </location>
</feature>
<feature type="region of interest" description="Disordered" evidence="10">
    <location>
        <begin position="202"/>
        <end position="235"/>
    </location>
</feature>
<dbReference type="RefSeq" id="WP_111320330.1">
    <property type="nucleotide sequence ID" value="NZ_BIFX01000001.1"/>
</dbReference>
<keyword evidence="14" id="KW-1185">Reference proteome</keyword>
<feature type="domain" description="Peptidase S11 D-alanyl-D-alanine carboxypeptidase A N-terminal" evidence="12">
    <location>
        <begin position="239"/>
        <end position="467"/>
    </location>
</feature>
<dbReference type="InterPro" id="IPR001967">
    <property type="entry name" value="Peptidase_S11_N"/>
</dbReference>
<dbReference type="Pfam" id="PF00768">
    <property type="entry name" value="Peptidase_S11"/>
    <property type="match status" value="1"/>
</dbReference>
<dbReference type="PANTHER" id="PTHR21581:SF33">
    <property type="entry name" value="D-ALANYL-D-ALANINE CARBOXYPEPTIDASE DACB"/>
    <property type="match status" value="1"/>
</dbReference>
<dbReference type="PANTHER" id="PTHR21581">
    <property type="entry name" value="D-ALANYL-D-ALANINE CARBOXYPEPTIDASE"/>
    <property type="match status" value="1"/>
</dbReference>
<keyword evidence="5" id="KW-0573">Peptidoglycan synthesis</keyword>
<dbReference type="OrthoDB" id="7252792at2"/>
<evidence type="ECO:0000256" key="11">
    <source>
        <dbReference type="SAM" id="Phobius"/>
    </source>
</evidence>
<gene>
    <name evidence="13" type="ORF">EI42_01453</name>
</gene>
<sequence>MATQPPHEEDYSLATETSQETARPRKWRNVMDTSAYSPPAQRRTTRRGSRATEYMDEDEPTLEDMTSPTDKLSPSTEILRPHSRMPRRSRARLAPPTPQERATRVLRESDAEADEDMAALTPLNTPSKVSLKPRTRKAVYQPYSATNRRWSTKKQQPRSFLAYLQTMPRQRSLTVLITAIVALLLITPLAVSAIRPQPQQIITPLQSTTEHTTATPKTEPTEDPHQLVIHPPSTDHPSPPVFAQAAYLLDADTGETLYAHNPFTRLPILSTTKLMTALLAVEHGKLDQKIKIEGQIWKDISELSEDSSVMGIKKGETYTLKDLLYGLMLVSGNDAAVAIADSVSGNLNTFVSLMNQRAQQLGLRDTHFMNPHGLLEKEHYSSSHDLAILGKESLSNKLVKAISSTKEYDIPKTKEHPEFTLINGNQFLWWYPGVDGGKPGWDGEKNFVQVVSCTRNGKHLIGVAIHTKDWWTDMRSLMNWGFNSYTWISPAEVDKEHPIPYDADWNFFEKDQKELTIPTADKGRYYVYTGYSISGPIMNYFDKNGGLNTFGFPKSQPKAGNGSFITQQFDRSSIQCDLSRKACKKV</sequence>
<keyword evidence="3" id="KW-0378">Hydrolase</keyword>
<evidence type="ECO:0000256" key="9">
    <source>
        <dbReference type="RuleBase" id="RU004016"/>
    </source>
</evidence>
<proteinExistence type="inferred from homology"/>
<name>A0A326UB51_THEHA</name>
<dbReference type="InterPro" id="IPR012338">
    <property type="entry name" value="Beta-lactam/transpept-like"/>
</dbReference>
<keyword evidence="13" id="KW-0121">Carboxypeptidase</keyword>
<evidence type="ECO:0000256" key="10">
    <source>
        <dbReference type="SAM" id="MobiDB-lite"/>
    </source>
</evidence>
<keyword evidence="11" id="KW-1133">Transmembrane helix</keyword>
<accession>A0A326UB51</accession>
<feature type="compositionally biased region" description="Basic and acidic residues" evidence="10">
    <location>
        <begin position="1"/>
        <end position="10"/>
    </location>
</feature>
<evidence type="ECO:0000313" key="13">
    <source>
        <dbReference type="EMBL" id="PZW32908.1"/>
    </source>
</evidence>
<keyword evidence="11" id="KW-0812">Transmembrane</keyword>
<evidence type="ECO:0000256" key="7">
    <source>
        <dbReference type="PIRSR" id="PIRSR618044-1"/>
    </source>
</evidence>
<feature type="region of interest" description="Disordered" evidence="10">
    <location>
        <begin position="1"/>
        <end position="104"/>
    </location>
</feature>
<comment type="caution">
    <text evidence="13">The sequence shown here is derived from an EMBL/GenBank/DDBJ whole genome shotgun (WGS) entry which is preliminary data.</text>
</comment>
<protein>
    <submittedName>
        <fullName evidence="13">D-alanyl-D-alanine carboxypeptidase-like protein</fullName>
    </submittedName>
</protein>
<dbReference type="GO" id="GO:0071555">
    <property type="term" value="P:cell wall organization"/>
    <property type="evidence" value="ECO:0007669"/>
    <property type="project" value="UniProtKB-KW"/>
</dbReference>
<evidence type="ECO:0000256" key="5">
    <source>
        <dbReference type="ARBA" id="ARBA00022984"/>
    </source>
</evidence>
<evidence type="ECO:0000256" key="2">
    <source>
        <dbReference type="ARBA" id="ARBA00022729"/>
    </source>
</evidence>
<feature type="binding site" evidence="8">
    <location>
        <position position="438"/>
    </location>
    <ligand>
        <name>substrate</name>
    </ligand>
</feature>
<feature type="active site" description="Acyl-ester intermediate" evidence="7">
    <location>
        <position position="270"/>
    </location>
</feature>
<evidence type="ECO:0000259" key="12">
    <source>
        <dbReference type="Pfam" id="PF00768"/>
    </source>
</evidence>
<comment type="similarity">
    <text evidence="1 9">Belongs to the peptidase S11 family.</text>
</comment>
<dbReference type="PRINTS" id="PR00725">
    <property type="entry name" value="DADACBPTASE1"/>
</dbReference>
<dbReference type="GO" id="GO:0006508">
    <property type="term" value="P:proteolysis"/>
    <property type="evidence" value="ECO:0007669"/>
    <property type="project" value="InterPro"/>
</dbReference>
<keyword evidence="4" id="KW-0133">Cell shape</keyword>
<evidence type="ECO:0000256" key="8">
    <source>
        <dbReference type="PIRSR" id="PIRSR618044-2"/>
    </source>
</evidence>
<keyword evidence="2" id="KW-0732">Signal</keyword>
<dbReference type="GO" id="GO:0009252">
    <property type="term" value="P:peptidoglycan biosynthetic process"/>
    <property type="evidence" value="ECO:0007669"/>
    <property type="project" value="UniProtKB-KW"/>
</dbReference>
<keyword evidence="11" id="KW-0472">Membrane</keyword>
<evidence type="ECO:0000256" key="6">
    <source>
        <dbReference type="ARBA" id="ARBA00023316"/>
    </source>
</evidence>
<dbReference type="GO" id="GO:0009002">
    <property type="term" value="F:serine-type D-Ala-D-Ala carboxypeptidase activity"/>
    <property type="evidence" value="ECO:0007669"/>
    <property type="project" value="InterPro"/>
</dbReference>
<evidence type="ECO:0000256" key="1">
    <source>
        <dbReference type="ARBA" id="ARBA00007164"/>
    </source>
</evidence>
<reference evidence="13 14" key="1">
    <citation type="submission" date="2018-06" db="EMBL/GenBank/DDBJ databases">
        <title>Genomic Encyclopedia of Archaeal and Bacterial Type Strains, Phase II (KMG-II): from individual species to whole genera.</title>
        <authorList>
            <person name="Goeker M."/>
        </authorList>
    </citation>
    <scope>NUCLEOTIDE SEQUENCE [LARGE SCALE GENOMIC DNA]</scope>
    <source>
        <strain evidence="13 14">ATCC BAA-1881</strain>
    </source>
</reference>
<dbReference type="SUPFAM" id="SSF56601">
    <property type="entry name" value="beta-lactamase/transpeptidase-like"/>
    <property type="match status" value="1"/>
</dbReference>
<evidence type="ECO:0000313" key="14">
    <source>
        <dbReference type="Proteomes" id="UP000248806"/>
    </source>
</evidence>
<feature type="active site" description="Proton acceptor" evidence="7">
    <location>
        <position position="273"/>
    </location>
</feature>
<feature type="compositionally biased region" description="Polar residues" evidence="10">
    <location>
        <begin position="64"/>
        <end position="76"/>
    </location>
</feature>
<organism evidence="13 14">
    <name type="scientific">Thermosporothrix hazakensis</name>
    <dbReference type="NCBI Taxonomy" id="644383"/>
    <lineage>
        <taxon>Bacteria</taxon>
        <taxon>Bacillati</taxon>
        <taxon>Chloroflexota</taxon>
        <taxon>Ktedonobacteria</taxon>
        <taxon>Ktedonobacterales</taxon>
        <taxon>Thermosporotrichaceae</taxon>
        <taxon>Thermosporothrix</taxon>
    </lineage>
</organism>
<dbReference type="Gene3D" id="3.40.710.10">
    <property type="entry name" value="DD-peptidase/beta-lactamase superfamily"/>
    <property type="match status" value="1"/>
</dbReference>
<dbReference type="InterPro" id="IPR018044">
    <property type="entry name" value="Peptidase_S11"/>
</dbReference>
<dbReference type="AlphaFoldDB" id="A0A326UB51"/>
<feature type="compositionally biased region" description="Basic residues" evidence="10">
    <location>
        <begin position="81"/>
        <end position="91"/>
    </location>
</feature>
<dbReference type="Proteomes" id="UP000248806">
    <property type="component" value="Unassembled WGS sequence"/>
</dbReference>
<keyword evidence="13" id="KW-0645">Protease</keyword>